<keyword evidence="3" id="KW-1185">Reference proteome</keyword>
<dbReference type="Proteomes" id="UP000600946">
    <property type="component" value="Unassembled WGS sequence"/>
</dbReference>
<comment type="caution">
    <text evidence="2">The sequence shown here is derived from an EMBL/GenBank/DDBJ whole genome shotgun (WGS) entry which is preliminary data.</text>
</comment>
<evidence type="ECO:0000259" key="1">
    <source>
        <dbReference type="Pfam" id="PF14016"/>
    </source>
</evidence>
<organism evidence="2 3">
    <name type="scientific">Streptomyces xanthochromogenes</name>
    <dbReference type="NCBI Taxonomy" id="67384"/>
    <lineage>
        <taxon>Bacteria</taxon>
        <taxon>Bacillati</taxon>
        <taxon>Actinomycetota</taxon>
        <taxon>Actinomycetes</taxon>
        <taxon>Kitasatosporales</taxon>
        <taxon>Streptomycetaceae</taxon>
        <taxon>Streptomyces</taxon>
    </lineage>
</organism>
<proteinExistence type="predicted"/>
<evidence type="ECO:0000313" key="3">
    <source>
        <dbReference type="Proteomes" id="UP000600946"/>
    </source>
</evidence>
<dbReference type="Pfam" id="PF14016">
    <property type="entry name" value="DUF4232"/>
    <property type="match status" value="1"/>
</dbReference>
<sequence length="209" mass="20768">MTSGTVLSEETISVSVSHRIAQLGDPMRIRTASVAAVTLGATVFAVTAGGSASASSIKGVGAAGTRCTAADVDIRVQPSNHDASNGGPATGLVRVRNTSGSDCTLDGFPGFKAVEGAQSVTAHHAGSAGSTITLLPGAEADSSLTYSNVNFRPGSGGSKLCAVNTDTVQIVLPGEKRAVNAKVMEGGIDNGRLILCGQPNVSAFALGGK</sequence>
<feature type="domain" description="DUF4232" evidence="1">
    <location>
        <begin position="67"/>
        <end position="182"/>
    </location>
</feature>
<protein>
    <recommendedName>
        <fullName evidence="1">DUF4232 domain-containing protein</fullName>
    </recommendedName>
</protein>
<dbReference type="InterPro" id="IPR025326">
    <property type="entry name" value="DUF4232"/>
</dbReference>
<reference evidence="3" key="1">
    <citation type="journal article" date="2019" name="Int. J. Syst. Evol. Microbiol.">
        <title>The Global Catalogue of Microorganisms (GCM) 10K type strain sequencing project: providing services to taxonomists for standard genome sequencing and annotation.</title>
        <authorList>
            <consortium name="The Broad Institute Genomics Platform"/>
            <consortium name="The Broad Institute Genome Sequencing Center for Infectious Disease"/>
            <person name="Wu L."/>
            <person name="Ma J."/>
        </authorList>
    </citation>
    <scope>NUCLEOTIDE SEQUENCE [LARGE SCALE GENOMIC DNA]</scope>
    <source>
        <strain evidence="3">JCM 4594</strain>
    </source>
</reference>
<evidence type="ECO:0000313" key="2">
    <source>
        <dbReference type="EMBL" id="GGY13832.1"/>
    </source>
</evidence>
<dbReference type="EMBL" id="BMUU01000001">
    <property type="protein sequence ID" value="GGY13832.1"/>
    <property type="molecule type" value="Genomic_DNA"/>
</dbReference>
<name>A0ABQ2ZHW3_9ACTN</name>
<accession>A0ABQ2ZHW3</accession>
<gene>
    <name evidence="2" type="ORF">GCM10010326_01460</name>
</gene>